<protein>
    <submittedName>
        <fullName evidence="3">Uncharacterized protein</fullName>
    </submittedName>
</protein>
<feature type="region of interest" description="Disordered" evidence="1">
    <location>
        <begin position="240"/>
        <end position="259"/>
    </location>
</feature>
<accession>T1PHB4</accession>
<dbReference type="AlphaFoldDB" id="T1PHB4"/>
<evidence type="ECO:0000256" key="2">
    <source>
        <dbReference type="SAM" id="SignalP"/>
    </source>
</evidence>
<keyword evidence="2" id="KW-0732">Signal</keyword>
<evidence type="ECO:0000313" key="3">
    <source>
        <dbReference type="EMBL" id="AFP61912.1"/>
    </source>
</evidence>
<feature type="chain" id="PRO_5004582826" evidence="2">
    <location>
        <begin position="24"/>
        <end position="289"/>
    </location>
</feature>
<dbReference type="EMBL" id="KA647283">
    <property type="protein sequence ID" value="AFP61912.1"/>
    <property type="molecule type" value="mRNA"/>
</dbReference>
<feature type="signal peptide" evidence="2">
    <location>
        <begin position="1"/>
        <end position="23"/>
    </location>
</feature>
<sequence>MDFHKLSLLLMSFILTLTTFTSARHHFPVQDGPLEYSGNERMQHHSRKFHSQQSDVPGYPMMGPPSPPFIMHPMHGKGHGGMGGGPGVGNSRPNHPVFGQNFAPPQHNAAPQYPLRNNNFPTNVNPSQYPVPAFNNNPQQGGFVPRPPQPSLPNREVYSSNTYATEVNGNQLEIPNANLRGGQGPHQHQAYTAEEIYNINNLPAVQTVTNELSLNEKTTVKPTVNPRTFDLLSGSNIYEEKTTGESSVAPKSKTSATEPDDFGIRLLLDGARQCKENEILFRDTCRPKV</sequence>
<organism evidence="3">
    <name type="scientific">Musca domestica</name>
    <name type="common">House fly</name>
    <dbReference type="NCBI Taxonomy" id="7370"/>
    <lineage>
        <taxon>Eukaryota</taxon>
        <taxon>Metazoa</taxon>
        <taxon>Ecdysozoa</taxon>
        <taxon>Arthropoda</taxon>
        <taxon>Hexapoda</taxon>
        <taxon>Insecta</taxon>
        <taxon>Pterygota</taxon>
        <taxon>Neoptera</taxon>
        <taxon>Endopterygota</taxon>
        <taxon>Diptera</taxon>
        <taxon>Brachycera</taxon>
        <taxon>Muscomorpha</taxon>
        <taxon>Muscoidea</taxon>
        <taxon>Muscidae</taxon>
        <taxon>Musca</taxon>
    </lineage>
</organism>
<proteinExistence type="evidence at transcript level"/>
<reference evidence="3" key="1">
    <citation type="submission" date="2012-08" db="EMBL/GenBank/DDBJ databases">
        <title>Transcriptome of adult Musca domestica launches a platform for comparative house fly gene expression and characterization of differential gene expression among resistant and susceptible house flies.</title>
        <authorList>
            <person name="Liu N."/>
            <person name="Zhang L."/>
            <person name="Li M."/>
            <person name="Reid W."/>
        </authorList>
    </citation>
    <scope>NUCLEOTIDE SEQUENCE</scope>
    <source>
        <strain evidence="3">ALHF</strain>
        <tissue evidence="3">Whole body</tissue>
    </source>
</reference>
<evidence type="ECO:0000256" key="1">
    <source>
        <dbReference type="SAM" id="MobiDB-lite"/>
    </source>
</evidence>
<name>T1PHB4_MUSDO</name>